<dbReference type="GO" id="GO:0006631">
    <property type="term" value="P:fatty acid metabolic process"/>
    <property type="evidence" value="ECO:0007669"/>
    <property type="project" value="InterPro"/>
</dbReference>
<dbReference type="InterPro" id="IPR013328">
    <property type="entry name" value="6PGD_dom2"/>
</dbReference>
<dbReference type="Pfam" id="PF02737">
    <property type="entry name" value="3HCDH_N"/>
    <property type="match status" value="1"/>
</dbReference>
<feature type="domain" description="3-hydroxyacyl-CoA dehydrogenase C-terminal" evidence="5">
    <location>
        <begin position="191"/>
        <end position="289"/>
    </location>
</feature>
<dbReference type="Gene3D" id="1.10.1040.10">
    <property type="entry name" value="N-(1-d-carboxylethyl)-l-norvaline Dehydrogenase, domain 2"/>
    <property type="match status" value="1"/>
</dbReference>
<evidence type="ECO:0000313" key="7">
    <source>
        <dbReference type="EMBL" id="QDR81204.1"/>
    </source>
</evidence>
<evidence type="ECO:0000256" key="4">
    <source>
        <dbReference type="PIRSR" id="PIRSR000105-1"/>
    </source>
</evidence>
<dbReference type="GO" id="GO:0008691">
    <property type="term" value="F:3-hydroxybutyryl-CoA dehydrogenase activity"/>
    <property type="evidence" value="ECO:0007669"/>
    <property type="project" value="UniProtKB-EC"/>
</dbReference>
<dbReference type="InterPro" id="IPR022694">
    <property type="entry name" value="3-OHacyl-CoA_DH"/>
</dbReference>
<dbReference type="OrthoDB" id="9815331at2"/>
<dbReference type="PIRSF" id="PIRSF000105">
    <property type="entry name" value="HCDH"/>
    <property type="match status" value="1"/>
</dbReference>
<evidence type="ECO:0000259" key="5">
    <source>
        <dbReference type="Pfam" id="PF00725"/>
    </source>
</evidence>
<feature type="site" description="Important for catalytic activity" evidence="4">
    <location>
        <position position="144"/>
    </location>
</feature>
<protein>
    <submittedName>
        <fullName evidence="7">Putative 3-hydroxybutyryl-CoA dehydrogenase</fullName>
        <ecNumber evidence="7">1.1.1.157</ecNumber>
    </submittedName>
</protein>
<keyword evidence="8" id="KW-1185">Reference proteome</keyword>
<dbReference type="Gene3D" id="3.40.50.720">
    <property type="entry name" value="NAD(P)-binding Rossmann-like Domain"/>
    <property type="match status" value="1"/>
</dbReference>
<dbReference type="PANTHER" id="PTHR48075:SF5">
    <property type="entry name" value="3-HYDROXYBUTYRYL-COA DEHYDROGENASE"/>
    <property type="match status" value="1"/>
</dbReference>
<name>A0A517DV14_9FIRM</name>
<evidence type="ECO:0000256" key="1">
    <source>
        <dbReference type="ARBA" id="ARBA00005086"/>
    </source>
</evidence>
<dbReference type="GO" id="GO:0070403">
    <property type="term" value="F:NAD+ binding"/>
    <property type="evidence" value="ECO:0007669"/>
    <property type="project" value="InterPro"/>
</dbReference>
<gene>
    <name evidence="7" type="primary">mmgB_1</name>
    <name evidence="7" type="ORF">SPTER_25780</name>
</gene>
<dbReference type="InterPro" id="IPR036291">
    <property type="entry name" value="NAD(P)-bd_dom_sf"/>
</dbReference>
<evidence type="ECO:0000256" key="2">
    <source>
        <dbReference type="ARBA" id="ARBA00009463"/>
    </source>
</evidence>
<dbReference type="Proteomes" id="UP000320776">
    <property type="component" value="Chromosome"/>
</dbReference>
<dbReference type="RefSeq" id="WP_144350730.1">
    <property type="nucleotide sequence ID" value="NZ_CP036259.1"/>
</dbReference>
<sequence>MRKIEDIKKIAVLGAGTMGPGIAQSFATGGYKVCMYTRSDGTLEKARSILHSSLKTFAQEGMIKAAEIETIFNRVSFCSTLEEAVAGSDFVMETIVENRDAKAELYTLLDEILPEDVYIASNTSFLNIFEIMPERRLPYTIIAHWYAPPQLIPLVEVVRNDKTHSEAVAVAMAMLNKSGKTPVHMKKFVPGYIVNRMQMILNQEVFYLLDNDYCTAEDIDMAVKASFIPRAMVVGLVQRFDFTGLDMSANNFKNKSYVMPEQNYHPKALFERVDKGEYGVKAGKGFYDYSGRTTEEVLAKRDKQLFEVFKVAKKLMEDPV</sequence>
<proteinExistence type="inferred from homology"/>
<dbReference type="InterPro" id="IPR006176">
    <property type="entry name" value="3-OHacyl-CoA_DH_NAD-bd"/>
</dbReference>
<accession>A0A517DV14</accession>
<dbReference type="PANTHER" id="PTHR48075">
    <property type="entry name" value="3-HYDROXYACYL-COA DEHYDROGENASE FAMILY PROTEIN"/>
    <property type="match status" value="1"/>
</dbReference>
<organism evidence="7 8">
    <name type="scientific">Sporomusa termitida</name>
    <dbReference type="NCBI Taxonomy" id="2377"/>
    <lineage>
        <taxon>Bacteria</taxon>
        <taxon>Bacillati</taxon>
        <taxon>Bacillota</taxon>
        <taxon>Negativicutes</taxon>
        <taxon>Selenomonadales</taxon>
        <taxon>Sporomusaceae</taxon>
        <taxon>Sporomusa</taxon>
    </lineage>
</organism>
<comment type="pathway">
    <text evidence="1">Lipid metabolism; butanoate metabolism.</text>
</comment>
<dbReference type="KEGG" id="sted:SPTER_25780"/>
<dbReference type="InterPro" id="IPR008927">
    <property type="entry name" value="6-PGluconate_DH-like_C_sf"/>
</dbReference>
<feature type="domain" description="3-hydroxyacyl-CoA dehydrogenase NAD binding" evidence="6">
    <location>
        <begin position="9"/>
        <end position="187"/>
    </location>
</feature>
<evidence type="ECO:0000259" key="6">
    <source>
        <dbReference type="Pfam" id="PF02737"/>
    </source>
</evidence>
<dbReference type="AlphaFoldDB" id="A0A517DV14"/>
<keyword evidence="3 7" id="KW-0560">Oxidoreductase</keyword>
<reference evidence="7 8" key="1">
    <citation type="submission" date="2019-02" db="EMBL/GenBank/DDBJ databases">
        <title>Closed genome of Sporomusa termitida DSM 4440.</title>
        <authorList>
            <person name="Poehlein A."/>
            <person name="Daniel R."/>
        </authorList>
    </citation>
    <scope>NUCLEOTIDE SEQUENCE [LARGE SCALE GENOMIC DNA]</scope>
    <source>
        <strain evidence="7 8">DSM 4440</strain>
    </source>
</reference>
<dbReference type="EMBL" id="CP036259">
    <property type="protein sequence ID" value="QDR81204.1"/>
    <property type="molecule type" value="Genomic_DNA"/>
</dbReference>
<dbReference type="SUPFAM" id="SSF48179">
    <property type="entry name" value="6-phosphogluconate dehydrogenase C-terminal domain-like"/>
    <property type="match status" value="1"/>
</dbReference>
<evidence type="ECO:0000256" key="3">
    <source>
        <dbReference type="ARBA" id="ARBA00023002"/>
    </source>
</evidence>
<comment type="similarity">
    <text evidence="2">Belongs to the 3-hydroxyacyl-CoA dehydrogenase family.</text>
</comment>
<dbReference type="Pfam" id="PF00725">
    <property type="entry name" value="3HCDH"/>
    <property type="match status" value="1"/>
</dbReference>
<evidence type="ECO:0000313" key="8">
    <source>
        <dbReference type="Proteomes" id="UP000320776"/>
    </source>
</evidence>
<dbReference type="InterPro" id="IPR006108">
    <property type="entry name" value="3HC_DH_C"/>
</dbReference>
<dbReference type="EC" id="1.1.1.157" evidence="7"/>
<dbReference type="SUPFAM" id="SSF51735">
    <property type="entry name" value="NAD(P)-binding Rossmann-fold domains"/>
    <property type="match status" value="1"/>
</dbReference>